<keyword evidence="3" id="KW-1185">Reference proteome</keyword>
<sequence length="158" mass="17145">MDDTAGQAACEVRRARSRSTWSPRVAPGPHPFGTGGRTVTGKSVEILWSALAVPMRPRPVLRFAPVTGQGASRGFFRCGRRGPGDKVLGAVVQMSKNARSQPIRTFGSDQSEGQPGELTSAEREELRRLRKENREQQQTIEKLKKATLDSTGQSNSAG</sequence>
<dbReference type="Proteomes" id="UP000001444">
    <property type="component" value="Chromosome"/>
</dbReference>
<dbReference type="EMBL" id="FN554889">
    <property type="protein sequence ID" value="CBG67323.1"/>
    <property type="molecule type" value="Genomic_DNA"/>
</dbReference>
<dbReference type="HOGENOM" id="CLU_1668456_0_0_11"/>
<protein>
    <recommendedName>
        <fullName evidence="4">Transposase</fullName>
    </recommendedName>
</protein>
<name>C9ZCT9_STRSW</name>
<accession>C9ZCT9</accession>
<evidence type="ECO:0008006" key="4">
    <source>
        <dbReference type="Google" id="ProtNLM"/>
    </source>
</evidence>
<reference evidence="2 3" key="1">
    <citation type="journal article" date="2010" name="Mol. Plant Microbe Interact.">
        <title>Streptomyces scabies 87-22 contains a coronafacic acid-like biosynthetic cluster that contributes to plant-microbe interactions.</title>
        <authorList>
            <person name="Bignell D.R."/>
            <person name="Seipke R.F."/>
            <person name="Huguet-Tapia J.C."/>
            <person name="Chambers A.H."/>
            <person name="Parry R.J."/>
            <person name="Loria R."/>
        </authorList>
    </citation>
    <scope>NUCLEOTIDE SEQUENCE [LARGE SCALE GENOMIC DNA]</scope>
    <source>
        <strain evidence="2 3">87.22</strain>
    </source>
</reference>
<dbReference type="AlphaFoldDB" id="C9ZCT9"/>
<feature type="region of interest" description="Disordered" evidence="1">
    <location>
        <begin position="97"/>
        <end position="158"/>
    </location>
</feature>
<feature type="compositionally biased region" description="Polar residues" evidence="1">
    <location>
        <begin position="148"/>
        <end position="158"/>
    </location>
</feature>
<gene>
    <name evidence="2" type="ordered locus">SCAB_0921</name>
</gene>
<organism evidence="2 3">
    <name type="scientific">Streptomyces scabiei (strain 87.22)</name>
    <dbReference type="NCBI Taxonomy" id="680198"/>
    <lineage>
        <taxon>Bacteria</taxon>
        <taxon>Bacillati</taxon>
        <taxon>Actinomycetota</taxon>
        <taxon>Actinomycetes</taxon>
        <taxon>Kitasatosporales</taxon>
        <taxon>Streptomycetaceae</taxon>
        <taxon>Streptomyces</taxon>
    </lineage>
</organism>
<feature type="compositionally biased region" description="Polar residues" evidence="1">
    <location>
        <begin position="97"/>
        <end position="113"/>
    </location>
</feature>
<feature type="compositionally biased region" description="Basic and acidic residues" evidence="1">
    <location>
        <begin position="120"/>
        <end position="147"/>
    </location>
</feature>
<evidence type="ECO:0000256" key="1">
    <source>
        <dbReference type="SAM" id="MobiDB-lite"/>
    </source>
</evidence>
<evidence type="ECO:0000313" key="2">
    <source>
        <dbReference type="EMBL" id="CBG67323.1"/>
    </source>
</evidence>
<proteinExistence type="predicted"/>
<evidence type="ECO:0000313" key="3">
    <source>
        <dbReference type="Proteomes" id="UP000001444"/>
    </source>
</evidence>
<dbReference type="KEGG" id="scb:SCAB_0921"/>
<feature type="region of interest" description="Disordered" evidence="1">
    <location>
        <begin position="1"/>
        <end position="38"/>
    </location>
</feature>